<gene>
    <name evidence="1" type="ORF">BN890_49910</name>
</gene>
<sequence>MYGSKQKEYIVLFIQCQLPAHYTMRNEAKSGLFCEETMRNACF</sequence>
<protein>
    <submittedName>
        <fullName evidence="1">Uncharacterized protein</fullName>
    </submittedName>
</protein>
<dbReference type="Proteomes" id="UP000019380">
    <property type="component" value="Unassembled WGS sequence"/>
</dbReference>
<reference evidence="1 2" key="1">
    <citation type="submission" date="2013-12" db="EMBL/GenBank/DDBJ databases">
        <title>Improved hybrid genome assemblies of Bacteroides xylanisolvens SD CC 1b and Bacteroides xylanisolvens SD CC 2a using Illumina and 454 Sequencing.</title>
        <authorList>
            <person name="Ramaraj T."/>
            <person name="Sundararajan A."/>
            <person name="Mudge J."/>
            <person name="Schilkey F.D."/>
            <person name="Delvecchio V."/>
            <person name="Donlon M."/>
            <person name="Ziemer C."/>
        </authorList>
    </citation>
    <scope>NUCLEOTIDE SEQUENCE [LARGE SCALE GENOMIC DNA]</scope>
</reference>
<comment type="caution">
    <text evidence="1">The sequence shown here is derived from an EMBL/GenBank/DDBJ whole genome shotgun (WGS) entry which is preliminary data.</text>
</comment>
<dbReference type="EMBL" id="CBXG010000054">
    <property type="protein sequence ID" value="CDM07367.1"/>
    <property type="molecule type" value="Genomic_DNA"/>
</dbReference>
<dbReference type="AlphaFoldDB" id="W6PHI3"/>
<evidence type="ECO:0000313" key="1">
    <source>
        <dbReference type="EMBL" id="CDM07367.1"/>
    </source>
</evidence>
<evidence type="ECO:0000313" key="2">
    <source>
        <dbReference type="Proteomes" id="UP000019380"/>
    </source>
</evidence>
<accession>W6PHI3</accession>
<proteinExistence type="predicted"/>
<organism evidence="1 2">
    <name type="scientific">Bacteroides xylanisolvens SD CC 1b</name>
    <dbReference type="NCBI Taxonomy" id="702447"/>
    <lineage>
        <taxon>Bacteria</taxon>
        <taxon>Pseudomonadati</taxon>
        <taxon>Bacteroidota</taxon>
        <taxon>Bacteroidia</taxon>
        <taxon>Bacteroidales</taxon>
        <taxon>Bacteroidaceae</taxon>
        <taxon>Bacteroides</taxon>
    </lineage>
</organism>
<name>W6PHI3_9BACE</name>